<evidence type="ECO:0000313" key="2">
    <source>
        <dbReference type="EMBL" id="APZ43442.1"/>
    </source>
</evidence>
<dbReference type="RefSeq" id="WP_076837082.1">
    <property type="nucleotide sequence ID" value="NZ_CP019434.1"/>
</dbReference>
<dbReference type="Gene3D" id="3.30.1370.110">
    <property type="match status" value="1"/>
</dbReference>
<dbReference type="GO" id="GO:0004520">
    <property type="term" value="F:DNA endonuclease activity"/>
    <property type="evidence" value="ECO:0007669"/>
    <property type="project" value="TreeGrafter"/>
</dbReference>
<dbReference type="EMBL" id="CP019434">
    <property type="protein sequence ID" value="APZ43442.1"/>
    <property type="molecule type" value="Genomic_DNA"/>
</dbReference>
<dbReference type="SUPFAM" id="SSF160443">
    <property type="entry name" value="SMR domain-like"/>
    <property type="match status" value="1"/>
</dbReference>
<dbReference type="InterPro" id="IPR036063">
    <property type="entry name" value="Smr_dom_sf"/>
</dbReference>
<dbReference type="PANTHER" id="PTHR35562:SF2">
    <property type="entry name" value="DNA ENDONUCLEASE SMRA-RELATED"/>
    <property type="match status" value="1"/>
</dbReference>
<sequence length="177" mass="20315">MHDIDPEDKQLFRATIGDVRRVHHDRHERTQAWRPPAVSQSKRDTLETLRELREDPYAPTDVQPGDPVFYAQHSMSRAVARRLQRGQYRIDAELDLHGMRLDEARHAVLHFLRECSRRDMGCVHIIHGKGWRSGNQGPVLKPNVSHWLRQIDEVLAFCSSTPADGGTGALYVLLKRG</sequence>
<accession>A0A1P8UHY7</accession>
<dbReference type="Pfam" id="PF01713">
    <property type="entry name" value="Smr"/>
    <property type="match status" value="1"/>
</dbReference>
<organism evidence="2 3">
    <name type="scientific">Acidihalobacter ferrooxydans</name>
    <dbReference type="NCBI Taxonomy" id="1765967"/>
    <lineage>
        <taxon>Bacteria</taxon>
        <taxon>Pseudomonadati</taxon>
        <taxon>Pseudomonadota</taxon>
        <taxon>Gammaproteobacteria</taxon>
        <taxon>Chromatiales</taxon>
        <taxon>Ectothiorhodospiraceae</taxon>
        <taxon>Acidihalobacter</taxon>
    </lineage>
</organism>
<evidence type="ECO:0000313" key="3">
    <source>
        <dbReference type="Proteomes" id="UP000243807"/>
    </source>
</evidence>
<dbReference type="Proteomes" id="UP000243807">
    <property type="component" value="Chromosome"/>
</dbReference>
<evidence type="ECO:0000259" key="1">
    <source>
        <dbReference type="PROSITE" id="PS50828"/>
    </source>
</evidence>
<dbReference type="SMART" id="SM00463">
    <property type="entry name" value="SMR"/>
    <property type="match status" value="1"/>
</dbReference>
<keyword evidence="3" id="KW-1185">Reference proteome</keyword>
<dbReference type="OrthoDB" id="9808881at2"/>
<dbReference type="KEGG" id="afy:BW247_10380"/>
<dbReference type="STRING" id="1765967.BW247_10380"/>
<dbReference type="InterPro" id="IPR002625">
    <property type="entry name" value="Smr_dom"/>
</dbReference>
<dbReference type="PANTHER" id="PTHR35562">
    <property type="entry name" value="DNA ENDONUCLEASE SMRA-RELATED"/>
    <property type="match status" value="1"/>
</dbReference>
<dbReference type="AlphaFoldDB" id="A0A1P8UHY7"/>
<name>A0A1P8UHY7_9GAMM</name>
<proteinExistence type="predicted"/>
<gene>
    <name evidence="2" type="ORF">BW247_10380</name>
</gene>
<dbReference type="PROSITE" id="PS50828">
    <property type="entry name" value="SMR"/>
    <property type="match status" value="1"/>
</dbReference>
<protein>
    <recommendedName>
        <fullName evidence="1">Smr domain-containing protein</fullName>
    </recommendedName>
</protein>
<reference evidence="2 3" key="1">
    <citation type="submission" date="2017-01" db="EMBL/GenBank/DDBJ databases">
        <title>Draft sequence of Acidihalobacter ferrooxidans strain DSM 14175 (strain V8).</title>
        <authorList>
            <person name="Khaleque H.N."/>
            <person name="Ramsay J.P."/>
            <person name="Murphy R.J.T."/>
            <person name="Kaksonen A.H."/>
            <person name="Boxall N.J."/>
            <person name="Watkin E.L.J."/>
        </authorList>
    </citation>
    <scope>NUCLEOTIDE SEQUENCE [LARGE SCALE GENOMIC DNA]</scope>
    <source>
        <strain evidence="2 3">V8</strain>
    </source>
</reference>
<feature type="domain" description="Smr" evidence="1">
    <location>
        <begin position="94"/>
        <end position="175"/>
    </location>
</feature>